<keyword evidence="1" id="KW-0732">Signal</keyword>
<reference evidence="2 3" key="1">
    <citation type="journal article" date="2007" name="Nature">
        <title>Evolution of genes and genomes on the Drosophila phylogeny.</title>
        <authorList>
            <consortium name="Drosophila 12 Genomes Consortium"/>
            <person name="Clark A.G."/>
            <person name="Eisen M.B."/>
            <person name="Smith D.R."/>
            <person name="Bergman C.M."/>
            <person name="Oliver B."/>
            <person name="Markow T.A."/>
            <person name="Kaufman T.C."/>
            <person name="Kellis M."/>
            <person name="Gelbart W."/>
            <person name="Iyer V.N."/>
            <person name="Pollard D.A."/>
            <person name="Sackton T.B."/>
            <person name="Larracuente A.M."/>
            <person name="Singh N.D."/>
            <person name="Abad J.P."/>
            <person name="Abt D.N."/>
            <person name="Adryan B."/>
            <person name="Aguade M."/>
            <person name="Akashi H."/>
            <person name="Anderson W.W."/>
            <person name="Aquadro C.F."/>
            <person name="Ardell D.H."/>
            <person name="Arguello R."/>
            <person name="Artieri C.G."/>
            <person name="Barbash D.A."/>
            <person name="Barker D."/>
            <person name="Barsanti P."/>
            <person name="Batterham P."/>
            <person name="Batzoglou S."/>
            <person name="Begun D."/>
            <person name="Bhutkar A."/>
            <person name="Blanco E."/>
            <person name="Bosak S.A."/>
            <person name="Bradley R.K."/>
            <person name="Brand A.D."/>
            <person name="Brent M.R."/>
            <person name="Brooks A.N."/>
            <person name="Brown R.H."/>
            <person name="Butlin R.K."/>
            <person name="Caggese C."/>
            <person name="Calvi B.R."/>
            <person name="Bernardo de Carvalho A."/>
            <person name="Caspi A."/>
            <person name="Castrezana S."/>
            <person name="Celniker S.E."/>
            <person name="Chang J.L."/>
            <person name="Chapple C."/>
            <person name="Chatterji S."/>
            <person name="Chinwalla A."/>
            <person name="Civetta A."/>
            <person name="Clifton S.W."/>
            <person name="Comeron J.M."/>
            <person name="Costello J.C."/>
            <person name="Coyne J.A."/>
            <person name="Daub J."/>
            <person name="David R.G."/>
            <person name="Delcher A.L."/>
            <person name="Delehaunty K."/>
            <person name="Do C.B."/>
            <person name="Ebling H."/>
            <person name="Edwards K."/>
            <person name="Eickbush T."/>
            <person name="Evans J.D."/>
            <person name="Filipski A."/>
            <person name="Findeiss S."/>
            <person name="Freyhult E."/>
            <person name="Fulton L."/>
            <person name="Fulton R."/>
            <person name="Garcia A.C."/>
            <person name="Gardiner A."/>
            <person name="Garfield D.A."/>
            <person name="Garvin B.E."/>
            <person name="Gibson G."/>
            <person name="Gilbert D."/>
            <person name="Gnerre S."/>
            <person name="Godfrey J."/>
            <person name="Good R."/>
            <person name="Gotea V."/>
            <person name="Gravely B."/>
            <person name="Greenberg A.J."/>
            <person name="Griffiths-Jones S."/>
            <person name="Gross S."/>
            <person name="Guigo R."/>
            <person name="Gustafson E.A."/>
            <person name="Haerty W."/>
            <person name="Hahn M.W."/>
            <person name="Halligan D.L."/>
            <person name="Halpern A.L."/>
            <person name="Halter G.M."/>
            <person name="Han M.V."/>
            <person name="Heger A."/>
            <person name="Hillier L."/>
            <person name="Hinrichs A.S."/>
            <person name="Holmes I."/>
            <person name="Hoskins R.A."/>
            <person name="Hubisz M.J."/>
            <person name="Hultmark D."/>
            <person name="Huntley M.A."/>
            <person name="Jaffe D.B."/>
            <person name="Jagadeeshan S."/>
            <person name="Jeck W.R."/>
            <person name="Johnson J."/>
            <person name="Jones C.D."/>
            <person name="Jordan W.C."/>
            <person name="Karpen G.H."/>
            <person name="Kataoka E."/>
            <person name="Keightley P.D."/>
            <person name="Kheradpour P."/>
            <person name="Kirkness E.F."/>
            <person name="Koerich L.B."/>
            <person name="Kristiansen K."/>
            <person name="Kudrna D."/>
            <person name="Kulathinal R.J."/>
            <person name="Kumar S."/>
            <person name="Kwok R."/>
            <person name="Lander E."/>
            <person name="Langley C.H."/>
            <person name="Lapoint R."/>
            <person name="Lazzaro B.P."/>
            <person name="Lee S.J."/>
            <person name="Levesque L."/>
            <person name="Li R."/>
            <person name="Lin C.F."/>
            <person name="Lin M.F."/>
            <person name="Lindblad-Toh K."/>
            <person name="Llopart A."/>
            <person name="Long M."/>
            <person name="Low L."/>
            <person name="Lozovsky E."/>
            <person name="Lu J."/>
            <person name="Luo M."/>
            <person name="Machado C.A."/>
            <person name="Makalowski W."/>
            <person name="Marzo M."/>
            <person name="Matsuda M."/>
            <person name="Matzkin L."/>
            <person name="McAllister B."/>
            <person name="McBride C.S."/>
            <person name="McKernan B."/>
            <person name="McKernan K."/>
            <person name="Mendez-Lago M."/>
            <person name="Minx P."/>
            <person name="Mollenhauer M.U."/>
            <person name="Montooth K."/>
            <person name="Mount S.M."/>
            <person name="Mu X."/>
            <person name="Myers E."/>
            <person name="Negre B."/>
            <person name="Newfeld S."/>
            <person name="Nielsen R."/>
            <person name="Noor M.A."/>
            <person name="O'Grady P."/>
            <person name="Pachter L."/>
            <person name="Papaceit M."/>
            <person name="Parisi M.J."/>
            <person name="Parisi M."/>
            <person name="Parts L."/>
            <person name="Pedersen J.S."/>
            <person name="Pesole G."/>
            <person name="Phillippy A.M."/>
            <person name="Ponting C.P."/>
            <person name="Pop M."/>
            <person name="Porcelli D."/>
            <person name="Powell J.R."/>
            <person name="Prohaska S."/>
            <person name="Pruitt K."/>
            <person name="Puig M."/>
            <person name="Quesneville H."/>
            <person name="Ram K.R."/>
            <person name="Rand D."/>
            <person name="Rasmussen M.D."/>
            <person name="Reed L.K."/>
            <person name="Reenan R."/>
            <person name="Reily A."/>
            <person name="Remington K.A."/>
            <person name="Rieger T.T."/>
            <person name="Ritchie M.G."/>
            <person name="Robin C."/>
            <person name="Rogers Y.H."/>
            <person name="Rohde C."/>
            <person name="Rozas J."/>
            <person name="Rubenfield M.J."/>
            <person name="Ruiz A."/>
            <person name="Russo S."/>
            <person name="Salzberg S.L."/>
            <person name="Sanchez-Gracia A."/>
            <person name="Saranga D.J."/>
            <person name="Sato H."/>
            <person name="Schaeffer S.W."/>
            <person name="Schatz M.C."/>
            <person name="Schlenke T."/>
            <person name="Schwartz R."/>
            <person name="Segarra C."/>
            <person name="Singh R.S."/>
            <person name="Sirot L."/>
            <person name="Sirota M."/>
            <person name="Sisneros N.B."/>
            <person name="Smith C.D."/>
            <person name="Smith T.F."/>
            <person name="Spieth J."/>
            <person name="Stage D.E."/>
            <person name="Stark A."/>
            <person name="Stephan W."/>
            <person name="Strausberg R.L."/>
            <person name="Strempel S."/>
            <person name="Sturgill D."/>
            <person name="Sutton G."/>
            <person name="Sutton G.G."/>
            <person name="Tao W."/>
            <person name="Teichmann S."/>
            <person name="Tobari Y.N."/>
            <person name="Tomimura Y."/>
            <person name="Tsolas J.M."/>
            <person name="Valente V.L."/>
            <person name="Venter E."/>
            <person name="Venter J.C."/>
            <person name="Vicario S."/>
            <person name="Vieira F.G."/>
            <person name="Vilella A.J."/>
            <person name="Villasante A."/>
            <person name="Walenz B."/>
            <person name="Wang J."/>
            <person name="Wasserman M."/>
            <person name="Watts T."/>
            <person name="Wilson D."/>
            <person name="Wilson R.K."/>
            <person name="Wing R.A."/>
            <person name="Wolfner M.F."/>
            <person name="Wong A."/>
            <person name="Wong G.K."/>
            <person name="Wu C.I."/>
            <person name="Wu G."/>
            <person name="Yamamoto D."/>
            <person name="Yang H.P."/>
            <person name="Yang S.P."/>
            <person name="Yorke J.A."/>
            <person name="Yoshida K."/>
            <person name="Zdobnov E."/>
            <person name="Zhang P."/>
            <person name="Zhang Y."/>
            <person name="Zimin A.V."/>
            <person name="Baldwin J."/>
            <person name="Abdouelleil A."/>
            <person name="Abdulkadir J."/>
            <person name="Abebe A."/>
            <person name="Abera B."/>
            <person name="Abreu J."/>
            <person name="Acer S.C."/>
            <person name="Aftuck L."/>
            <person name="Alexander A."/>
            <person name="An P."/>
            <person name="Anderson E."/>
            <person name="Anderson S."/>
            <person name="Arachi H."/>
            <person name="Azer M."/>
            <person name="Bachantsang P."/>
            <person name="Barry A."/>
            <person name="Bayul T."/>
            <person name="Berlin A."/>
            <person name="Bessette D."/>
            <person name="Bloom T."/>
            <person name="Blye J."/>
            <person name="Boguslavskiy L."/>
            <person name="Bonnet C."/>
            <person name="Boukhgalter B."/>
            <person name="Bourzgui I."/>
            <person name="Brown A."/>
            <person name="Cahill P."/>
            <person name="Channer S."/>
            <person name="Cheshatsang Y."/>
            <person name="Chuda L."/>
            <person name="Citroen M."/>
            <person name="Collymore A."/>
            <person name="Cooke P."/>
            <person name="Costello M."/>
            <person name="D'Aco K."/>
            <person name="Daza R."/>
            <person name="De Haan G."/>
            <person name="DeGray S."/>
            <person name="DeMaso C."/>
            <person name="Dhargay N."/>
            <person name="Dooley K."/>
            <person name="Dooley E."/>
            <person name="Doricent M."/>
            <person name="Dorje P."/>
            <person name="Dorjee K."/>
            <person name="Dupes A."/>
            <person name="Elong R."/>
            <person name="Falk J."/>
            <person name="Farina A."/>
            <person name="Faro S."/>
            <person name="Ferguson D."/>
            <person name="Fisher S."/>
            <person name="Foley C.D."/>
            <person name="Franke A."/>
            <person name="Friedrich D."/>
            <person name="Gadbois L."/>
            <person name="Gearin G."/>
            <person name="Gearin C.R."/>
            <person name="Giannoukos G."/>
            <person name="Goode T."/>
            <person name="Graham J."/>
            <person name="Grandbois E."/>
            <person name="Grewal S."/>
            <person name="Gyaltsen K."/>
            <person name="Hafez N."/>
            <person name="Hagos B."/>
            <person name="Hall J."/>
            <person name="Henson C."/>
            <person name="Hollinger A."/>
            <person name="Honan T."/>
            <person name="Huard M.D."/>
            <person name="Hughes L."/>
            <person name="Hurhula B."/>
            <person name="Husby M.E."/>
            <person name="Kamat A."/>
            <person name="Kanga B."/>
            <person name="Kashin S."/>
            <person name="Khazanovich D."/>
            <person name="Kisner P."/>
            <person name="Lance K."/>
            <person name="Lara M."/>
            <person name="Lee W."/>
            <person name="Lennon N."/>
            <person name="Letendre F."/>
            <person name="LeVine R."/>
            <person name="Lipovsky A."/>
            <person name="Liu X."/>
            <person name="Liu J."/>
            <person name="Liu S."/>
            <person name="Lokyitsang T."/>
            <person name="Lokyitsang Y."/>
            <person name="Lubonja R."/>
            <person name="Lui A."/>
            <person name="MacDonald P."/>
            <person name="Magnisalis V."/>
            <person name="Maru K."/>
            <person name="Matthews C."/>
            <person name="McCusker W."/>
            <person name="McDonough S."/>
            <person name="Mehta T."/>
            <person name="Meldrim J."/>
            <person name="Meneus L."/>
            <person name="Mihai O."/>
            <person name="Mihalev A."/>
            <person name="Mihova T."/>
            <person name="Mittelman R."/>
            <person name="Mlenga V."/>
            <person name="Montmayeur A."/>
            <person name="Mulrain L."/>
            <person name="Navidi A."/>
            <person name="Naylor J."/>
            <person name="Negash T."/>
            <person name="Nguyen T."/>
            <person name="Nguyen N."/>
            <person name="Nicol R."/>
            <person name="Norbu C."/>
            <person name="Norbu N."/>
            <person name="Novod N."/>
            <person name="O'Neill B."/>
            <person name="Osman S."/>
            <person name="Markiewicz E."/>
            <person name="Oyono O.L."/>
            <person name="Patti C."/>
            <person name="Phunkhang P."/>
            <person name="Pierre F."/>
            <person name="Priest M."/>
            <person name="Raghuraman S."/>
            <person name="Rege F."/>
            <person name="Reyes R."/>
            <person name="Rise C."/>
            <person name="Rogov P."/>
            <person name="Ross K."/>
            <person name="Ryan E."/>
            <person name="Settipalli S."/>
            <person name="Shea T."/>
            <person name="Sherpa N."/>
            <person name="Shi L."/>
            <person name="Shih D."/>
            <person name="Sparrow T."/>
            <person name="Spaulding J."/>
            <person name="Stalker J."/>
            <person name="Stange-Thomann N."/>
            <person name="Stavropoulos S."/>
            <person name="Stone C."/>
            <person name="Strader C."/>
            <person name="Tesfaye S."/>
            <person name="Thomson T."/>
            <person name="Thoulutsang Y."/>
            <person name="Thoulutsang D."/>
            <person name="Topham K."/>
            <person name="Topping I."/>
            <person name="Tsamla T."/>
            <person name="Vassiliev H."/>
            <person name="Vo A."/>
            <person name="Wangchuk T."/>
            <person name="Wangdi T."/>
            <person name="Weiand M."/>
            <person name="Wilkinson J."/>
            <person name="Wilson A."/>
            <person name="Yadav S."/>
            <person name="Young G."/>
            <person name="Yu Q."/>
            <person name="Zembek L."/>
            <person name="Zhong D."/>
            <person name="Zimmer A."/>
            <person name="Zwirko Z."/>
            <person name="Jaffe D.B."/>
            <person name="Alvarez P."/>
            <person name="Brockman W."/>
            <person name="Butler J."/>
            <person name="Chin C."/>
            <person name="Gnerre S."/>
            <person name="Grabherr M."/>
            <person name="Kleber M."/>
            <person name="Mauceli E."/>
            <person name="MacCallum I."/>
        </authorList>
    </citation>
    <scope>NUCLEOTIDE SEQUENCE [LARGE SCALE GENOMIC DNA]</scope>
    <source>
        <strain evidence="3">Tucson 15010-1051.87</strain>
    </source>
</reference>
<dbReference type="eggNOG" id="KOG3346">
    <property type="taxonomic scope" value="Eukaryota"/>
</dbReference>
<dbReference type="HOGENOM" id="CLU_043994_5_1_1"/>
<dbReference type="InterPro" id="IPR036610">
    <property type="entry name" value="PEBP-like_sf"/>
</dbReference>
<sequence>MLRLAVAIVSILAVESSTVNDAFNWHEVVPDVIPGPPPELLKVSYDNRLSVKDGDIVTPTQVMHKPVVEWMAEPDTYYTLMMVDPDAPSRSEPRLREFKHWLVINIPGNDVARGDALADYVGSGPPKDTGLHRYVFLVFKQPKKLQISGARVSNKSRRGRTKFHAYKFAEHHHLGDPVAGTFYQAEYDDYVPILHSQLKN</sequence>
<dbReference type="MEROPS" id="I51.002"/>
<evidence type="ECO:0000313" key="2">
    <source>
        <dbReference type="EMBL" id="EDW58505.1"/>
    </source>
</evidence>
<dbReference type="FunFam" id="3.90.280.10:FF:000006">
    <property type="entry name" value="protein D3"/>
    <property type="match status" value="1"/>
</dbReference>
<dbReference type="Gene3D" id="3.90.280.10">
    <property type="entry name" value="PEBP-like"/>
    <property type="match status" value="1"/>
</dbReference>
<evidence type="ECO:0000313" key="3">
    <source>
        <dbReference type="Proteomes" id="UP000008792"/>
    </source>
</evidence>
<dbReference type="KEGG" id="dvi:6634949"/>
<dbReference type="Proteomes" id="UP000008792">
    <property type="component" value="Unassembled WGS sequence"/>
</dbReference>
<gene>
    <name evidence="2" type="primary">Dvir\GJ14272</name>
    <name evidence="2" type="ORF">Dvir_GJ14272</name>
</gene>
<dbReference type="PhylomeDB" id="B4MBN4"/>
<keyword evidence="3" id="KW-1185">Reference proteome</keyword>
<dbReference type="PANTHER" id="PTHR11362">
    <property type="entry name" value="PHOSPHATIDYLETHANOLAMINE-BINDING PROTEIN"/>
    <property type="match status" value="1"/>
</dbReference>
<feature type="chain" id="PRO_5002817624" evidence="1">
    <location>
        <begin position="17"/>
        <end position="200"/>
    </location>
</feature>
<dbReference type="OMA" id="EFKHWVV"/>
<feature type="signal peptide" evidence="1">
    <location>
        <begin position="1"/>
        <end position="16"/>
    </location>
</feature>
<dbReference type="InterPro" id="IPR008914">
    <property type="entry name" value="PEBP"/>
</dbReference>
<dbReference type="STRING" id="7244.B4MBN4"/>
<dbReference type="CDD" id="cd00866">
    <property type="entry name" value="PEBP_euk"/>
    <property type="match status" value="1"/>
</dbReference>
<proteinExistence type="predicted"/>
<dbReference type="FunCoup" id="B4MBN4">
    <property type="interactions" value="26"/>
</dbReference>
<dbReference type="SMR" id="B4MBN4"/>
<organism evidence="2 3">
    <name type="scientific">Drosophila virilis</name>
    <name type="common">Fruit fly</name>
    <dbReference type="NCBI Taxonomy" id="7244"/>
    <lineage>
        <taxon>Eukaryota</taxon>
        <taxon>Metazoa</taxon>
        <taxon>Ecdysozoa</taxon>
        <taxon>Arthropoda</taxon>
        <taxon>Hexapoda</taxon>
        <taxon>Insecta</taxon>
        <taxon>Pterygota</taxon>
        <taxon>Neoptera</taxon>
        <taxon>Endopterygota</taxon>
        <taxon>Diptera</taxon>
        <taxon>Brachycera</taxon>
        <taxon>Muscomorpha</taxon>
        <taxon>Ephydroidea</taxon>
        <taxon>Drosophilidae</taxon>
        <taxon>Drosophila</taxon>
    </lineage>
</organism>
<dbReference type="PANTHER" id="PTHR11362:SF82">
    <property type="entry name" value="PHOSPHATIDYLETHANOLAMINE-BINDING PROTEIN 4"/>
    <property type="match status" value="1"/>
</dbReference>
<dbReference type="SUPFAM" id="SSF49777">
    <property type="entry name" value="PEBP-like"/>
    <property type="match status" value="1"/>
</dbReference>
<protein>
    <submittedName>
        <fullName evidence="2">Uncharacterized protein</fullName>
    </submittedName>
</protein>
<dbReference type="InterPro" id="IPR035810">
    <property type="entry name" value="PEBP_euk"/>
</dbReference>
<evidence type="ECO:0000256" key="1">
    <source>
        <dbReference type="SAM" id="SignalP"/>
    </source>
</evidence>
<name>B4MBN4_DROVI</name>
<dbReference type="OrthoDB" id="2506647at2759"/>
<dbReference type="InParanoid" id="B4MBN4"/>
<dbReference type="EMBL" id="CH940656">
    <property type="protein sequence ID" value="EDW58505.1"/>
    <property type="molecule type" value="Genomic_DNA"/>
</dbReference>
<dbReference type="AlphaFoldDB" id="B4MBN4"/>
<dbReference type="Pfam" id="PF01161">
    <property type="entry name" value="PBP"/>
    <property type="match status" value="1"/>
</dbReference>
<accession>B4MBN4</accession>